<keyword evidence="3" id="KW-1185">Reference proteome</keyword>
<dbReference type="PANTHER" id="PTHR26312">
    <property type="entry name" value="TETRATRICOPEPTIDE REPEAT PROTEIN 5"/>
    <property type="match status" value="1"/>
</dbReference>
<dbReference type="EMBL" id="CM004389">
    <property type="protein sequence ID" value="OAY53675.1"/>
    <property type="molecule type" value="Genomic_DNA"/>
</dbReference>
<dbReference type="PANTHER" id="PTHR26312:SF181">
    <property type="entry name" value="TETRATRICOPEPTIDE REPEAT (TPR)-LIKE SUPERFAMILY PROTEIN"/>
    <property type="match status" value="1"/>
</dbReference>
<evidence type="ECO:0000313" key="3">
    <source>
        <dbReference type="Proteomes" id="UP000091857"/>
    </source>
</evidence>
<feature type="compositionally biased region" description="Acidic residues" evidence="1">
    <location>
        <begin position="97"/>
        <end position="110"/>
    </location>
</feature>
<evidence type="ECO:0000313" key="2">
    <source>
        <dbReference type="EMBL" id="OAY53675.1"/>
    </source>
</evidence>
<feature type="region of interest" description="Disordered" evidence="1">
    <location>
        <begin position="97"/>
        <end position="148"/>
    </location>
</feature>
<dbReference type="AlphaFoldDB" id="A0A2C9W3I1"/>
<dbReference type="Proteomes" id="UP000091857">
    <property type="component" value="Chromosome 3"/>
</dbReference>
<feature type="compositionally biased region" description="Gly residues" evidence="1">
    <location>
        <begin position="116"/>
        <end position="136"/>
    </location>
</feature>
<feature type="region of interest" description="Disordered" evidence="1">
    <location>
        <begin position="255"/>
        <end position="287"/>
    </location>
</feature>
<reference evidence="3" key="1">
    <citation type="journal article" date="2016" name="Nat. Biotechnol.">
        <title>Sequencing wild and cultivated cassava and related species reveals extensive interspecific hybridization and genetic diversity.</title>
        <authorList>
            <person name="Bredeson J.V."/>
            <person name="Lyons J.B."/>
            <person name="Prochnik S.E."/>
            <person name="Wu G.A."/>
            <person name="Ha C.M."/>
            <person name="Edsinger-Gonzales E."/>
            <person name="Grimwood J."/>
            <person name="Schmutz J."/>
            <person name="Rabbi I.Y."/>
            <person name="Egesi C."/>
            <person name="Nauluvula P."/>
            <person name="Lebot V."/>
            <person name="Ndunguru J."/>
            <person name="Mkamilo G."/>
            <person name="Bart R.S."/>
            <person name="Setter T.L."/>
            <person name="Gleadow R.M."/>
            <person name="Kulakow P."/>
            <person name="Ferguson M.E."/>
            <person name="Rounsley S."/>
            <person name="Rokhsar D.S."/>
        </authorList>
    </citation>
    <scope>NUCLEOTIDE SEQUENCE [LARGE SCALE GENOMIC DNA]</scope>
    <source>
        <strain evidence="3">cv. AM560-2</strain>
    </source>
</reference>
<name>A0A2C9W3I1_MANES</name>
<organism evidence="2 3">
    <name type="scientific">Manihot esculenta</name>
    <name type="common">Cassava</name>
    <name type="synonym">Jatropha manihot</name>
    <dbReference type="NCBI Taxonomy" id="3983"/>
    <lineage>
        <taxon>Eukaryota</taxon>
        <taxon>Viridiplantae</taxon>
        <taxon>Streptophyta</taxon>
        <taxon>Embryophyta</taxon>
        <taxon>Tracheophyta</taxon>
        <taxon>Spermatophyta</taxon>
        <taxon>Magnoliopsida</taxon>
        <taxon>eudicotyledons</taxon>
        <taxon>Gunneridae</taxon>
        <taxon>Pentapetalae</taxon>
        <taxon>rosids</taxon>
        <taxon>fabids</taxon>
        <taxon>Malpighiales</taxon>
        <taxon>Euphorbiaceae</taxon>
        <taxon>Crotonoideae</taxon>
        <taxon>Manihoteae</taxon>
        <taxon>Manihot</taxon>
    </lineage>
</organism>
<dbReference type="Gramene" id="Manes.03G015000.3.v8.1">
    <property type="protein sequence ID" value="Manes.03G015000.3.v8.1.CDS"/>
    <property type="gene ID" value="Manes.03G015000.v8.1"/>
</dbReference>
<dbReference type="SUPFAM" id="SSF48452">
    <property type="entry name" value="TPR-like"/>
    <property type="match status" value="1"/>
</dbReference>
<sequence length="287" mass="31389">MLLRSTSTPILKTYANAAVAAYGCQLSAQEADHGPRFSPSRTVSWCLKRTSSEGELRLFSMAKEKISSKSPKSGMSVCMETASLLSDRSSVALAEVEEVEEEEEEVEEIETLPMGGDLGGVSGNNGGRRGGSGGSDGSSWDSDHGNEENEHMDKYYQSMIRTYPGDGLLLANYAKFLKEVRGDNVKAEELCERAMVANARDGNVLSMYGDLIWNNHKDGARAQSYFDQAVQSSPDDCYVLASYARFLWDAEEEEEENEDKGVQLSSHLATRGPHRLSQGYTHVAATS</sequence>
<accession>A0A2C9W3I1</accession>
<dbReference type="OrthoDB" id="439046at2759"/>
<protein>
    <submittedName>
        <fullName evidence="2">Uncharacterized protein</fullName>
    </submittedName>
</protein>
<evidence type="ECO:0000256" key="1">
    <source>
        <dbReference type="SAM" id="MobiDB-lite"/>
    </source>
</evidence>
<comment type="caution">
    <text evidence="2">The sequence shown here is derived from an EMBL/GenBank/DDBJ whole genome shotgun (WGS) entry which is preliminary data.</text>
</comment>
<dbReference type="InterPro" id="IPR011990">
    <property type="entry name" value="TPR-like_helical_dom_sf"/>
</dbReference>
<dbReference type="Gene3D" id="1.25.40.10">
    <property type="entry name" value="Tetratricopeptide repeat domain"/>
    <property type="match status" value="1"/>
</dbReference>
<feature type="compositionally biased region" description="Polar residues" evidence="1">
    <location>
        <begin position="278"/>
        <end position="287"/>
    </location>
</feature>
<gene>
    <name evidence="2" type="ORF">MANES_03G015000v8</name>
</gene>
<dbReference type="PROSITE" id="PS51257">
    <property type="entry name" value="PROKAR_LIPOPROTEIN"/>
    <property type="match status" value="1"/>
</dbReference>
<proteinExistence type="predicted"/>